<sequence length="68" mass="7827">MFNLIDKSMTEKKTKKSLYQQYAQARKINIIVVLSIVVLLLCCYLAYGFGRNCATQENQNNHPTEATR</sequence>
<organism evidence="2 3">
    <name type="scientific">Hoylesella shahii DSM 15611 = JCM 12083</name>
    <dbReference type="NCBI Taxonomy" id="1122991"/>
    <lineage>
        <taxon>Bacteria</taxon>
        <taxon>Pseudomonadati</taxon>
        <taxon>Bacteroidota</taxon>
        <taxon>Bacteroidia</taxon>
        <taxon>Bacteroidales</taxon>
        <taxon>Prevotellaceae</taxon>
        <taxon>Hoylesella</taxon>
    </lineage>
</organism>
<keyword evidence="1" id="KW-0812">Transmembrane</keyword>
<keyword evidence="1" id="KW-0472">Membrane</keyword>
<evidence type="ECO:0000313" key="3">
    <source>
        <dbReference type="Proteomes" id="UP000248314"/>
    </source>
</evidence>
<feature type="transmembrane region" description="Helical" evidence="1">
    <location>
        <begin position="28"/>
        <end position="49"/>
    </location>
</feature>
<reference evidence="2 3" key="1">
    <citation type="submission" date="2018-05" db="EMBL/GenBank/DDBJ databases">
        <title>Genomic Encyclopedia of Type Strains, Phase I: the one thousand microbial genomes (KMG-I) project.</title>
        <authorList>
            <person name="Kyrpides N."/>
        </authorList>
    </citation>
    <scope>NUCLEOTIDE SEQUENCE [LARGE SCALE GENOMIC DNA]</scope>
    <source>
        <strain evidence="2 3">DSM 15611</strain>
    </source>
</reference>
<evidence type="ECO:0000313" key="2">
    <source>
        <dbReference type="EMBL" id="PXX23948.1"/>
    </source>
</evidence>
<dbReference type="AlphaFoldDB" id="A0A318HZL4"/>
<dbReference type="EMBL" id="QJJX01000004">
    <property type="protein sequence ID" value="PXX23948.1"/>
    <property type="molecule type" value="Genomic_DNA"/>
</dbReference>
<accession>A0A318HZL4</accession>
<comment type="caution">
    <text evidence="2">The sequence shown here is derived from an EMBL/GenBank/DDBJ whole genome shotgun (WGS) entry which is preliminary data.</text>
</comment>
<dbReference type="Proteomes" id="UP000248314">
    <property type="component" value="Unassembled WGS sequence"/>
</dbReference>
<evidence type="ECO:0000256" key="1">
    <source>
        <dbReference type="SAM" id="Phobius"/>
    </source>
</evidence>
<proteinExistence type="predicted"/>
<keyword evidence="1" id="KW-1133">Transmembrane helix</keyword>
<keyword evidence="3" id="KW-1185">Reference proteome</keyword>
<gene>
    <name evidence="2" type="ORF">EJ73_00544</name>
</gene>
<protein>
    <submittedName>
        <fullName evidence="2">Uncharacterized protein</fullName>
    </submittedName>
</protein>
<name>A0A318HZL4_9BACT</name>